<dbReference type="FunFam" id="1.10.10.60:FF:000013">
    <property type="entry name" value="DNA-binding transcriptional activator MarA"/>
    <property type="match status" value="1"/>
</dbReference>
<evidence type="ECO:0000256" key="3">
    <source>
        <dbReference type="ARBA" id="ARBA00023163"/>
    </source>
</evidence>
<dbReference type="SUPFAM" id="SSF46689">
    <property type="entry name" value="Homeodomain-like"/>
    <property type="match status" value="1"/>
</dbReference>
<reference evidence="5 6" key="1">
    <citation type="submission" date="2018-12" db="EMBL/GenBank/DDBJ databases">
        <authorList>
            <consortium name="Pathogen Informatics"/>
        </authorList>
    </citation>
    <scope>NUCLEOTIDE SEQUENCE [LARGE SCALE GENOMIC DNA]</scope>
    <source>
        <strain evidence="5 6">NCTC9997</strain>
    </source>
</reference>
<accession>A0A7Z8ZE30</accession>
<organism evidence="5 6">
    <name type="scientific">Raoultella terrigena</name>
    <name type="common">Klebsiella terrigena</name>
    <dbReference type="NCBI Taxonomy" id="577"/>
    <lineage>
        <taxon>Bacteria</taxon>
        <taxon>Pseudomonadati</taxon>
        <taxon>Pseudomonadota</taxon>
        <taxon>Gammaproteobacteria</taxon>
        <taxon>Enterobacterales</taxon>
        <taxon>Enterobacteriaceae</taxon>
        <taxon>Klebsiella/Raoultella group</taxon>
        <taxon>Raoultella</taxon>
    </lineage>
</organism>
<protein>
    <submittedName>
        <fullName evidence="5">AraC family transcriptional regulator</fullName>
    </submittedName>
</protein>
<evidence type="ECO:0000313" key="5">
    <source>
        <dbReference type="EMBL" id="VED54284.1"/>
    </source>
</evidence>
<dbReference type="Gene3D" id="1.10.10.60">
    <property type="entry name" value="Homeodomain-like"/>
    <property type="match status" value="1"/>
</dbReference>
<dbReference type="PANTHER" id="PTHR47504:SF5">
    <property type="entry name" value="RIGHT ORIGIN-BINDING PROTEIN"/>
    <property type="match status" value="1"/>
</dbReference>
<dbReference type="InterPro" id="IPR050959">
    <property type="entry name" value="MarA-like"/>
</dbReference>
<keyword evidence="2" id="KW-0238">DNA-binding</keyword>
<dbReference type="PANTHER" id="PTHR47504">
    <property type="entry name" value="RIGHT ORIGIN-BINDING PROTEIN"/>
    <property type="match status" value="1"/>
</dbReference>
<evidence type="ECO:0000313" key="6">
    <source>
        <dbReference type="Proteomes" id="UP000267630"/>
    </source>
</evidence>
<gene>
    <name evidence="5" type="primary">rob_1</name>
    <name evidence="5" type="ORF">NCTC9997_05290</name>
</gene>
<evidence type="ECO:0000256" key="2">
    <source>
        <dbReference type="ARBA" id="ARBA00023125"/>
    </source>
</evidence>
<dbReference type="InterPro" id="IPR009057">
    <property type="entry name" value="Homeodomain-like_sf"/>
</dbReference>
<dbReference type="GO" id="GO:0003700">
    <property type="term" value="F:DNA-binding transcription factor activity"/>
    <property type="evidence" value="ECO:0007669"/>
    <property type="project" value="InterPro"/>
</dbReference>
<proteinExistence type="predicted"/>
<dbReference type="InterPro" id="IPR018060">
    <property type="entry name" value="HTH_AraC"/>
</dbReference>
<evidence type="ECO:0000256" key="1">
    <source>
        <dbReference type="ARBA" id="ARBA00023015"/>
    </source>
</evidence>
<keyword evidence="3" id="KW-0804">Transcription</keyword>
<dbReference type="EMBL" id="LR134253">
    <property type="protein sequence ID" value="VED54284.1"/>
    <property type="molecule type" value="Genomic_DNA"/>
</dbReference>
<evidence type="ECO:0000259" key="4">
    <source>
        <dbReference type="PROSITE" id="PS01124"/>
    </source>
</evidence>
<dbReference type="Proteomes" id="UP000267630">
    <property type="component" value="Chromosome 3"/>
</dbReference>
<dbReference type="GO" id="GO:0043565">
    <property type="term" value="F:sequence-specific DNA binding"/>
    <property type="evidence" value="ECO:0007669"/>
    <property type="project" value="InterPro"/>
</dbReference>
<keyword evidence="1" id="KW-0805">Transcription regulation</keyword>
<name>A0A7Z8ZE30_RAOTE</name>
<feature type="domain" description="HTH araC/xylS-type" evidence="4">
    <location>
        <begin position="8"/>
        <end position="67"/>
    </location>
</feature>
<sequence>MDQAGIIRDLLSWLEGHLDQPLSLDNVAAKAGYSKWHLQRMFKDVTGHAIGAYIRARRLSNRRWLCA</sequence>
<dbReference type="AlphaFoldDB" id="A0A7Z8ZE30"/>
<keyword evidence="6" id="KW-1185">Reference proteome</keyword>
<dbReference type="PROSITE" id="PS01124">
    <property type="entry name" value="HTH_ARAC_FAMILY_2"/>
    <property type="match status" value="1"/>
</dbReference>